<reference evidence="2" key="1">
    <citation type="submission" date="2018-10" db="EMBL/GenBank/DDBJ databases">
        <authorList>
            <person name="Aoki K."/>
        </authorList>
    </citation>
    <scope>NUCLEOTIDE SEQUENCE</scope>
</reference>
<gene>
    <name evidence="2" type="ORF">MNB_ARC-1_383</name>
</gene>
<dbReference type="AlphaFoldDB" id="A0A3B1E6B4"/>
<dbReference type="GO" id="GO:0009094">
    <property type="term" value="P:L-phenylalanine biosynthetic process"/>
    <property type="evidence" value="ECO:0007669"/>
    <property type="project" value="InterPro"/>
</dbReference>
<protein>
    <submittedName>
        <fullName evidence="2">Purine nucleoside phosphorylase</fullName>
    </submittedName>
</protein>
<proteinExistence type="predicted"/>
<dbReference type="SUPFAM" id="SSF53167">
    <property type="entry name" value="Purine and uridine phosphorylases"/>
    <property type="match status" value="1"/>
</dbReference>
<dbReference type="GO" id="GO:0004664">
    <property type="term" value="F:prephenate dehydratase activity"/>
    <property type="evidence" value="ECO:0007669"/>
    <property type="project" value="InterPro"/>
</dbReference>
<dbReference type="Gene3D" id="3.40.50.1580">
    <property type="entry name" value="Nucleoside phosphorylase domain"/>
    <property type="match status" value="1"/>
</dbReference>
<feature type="domain" description="Prephenate dehydratase" evidence="1">
    <location>
        <begin position="39"/>
        <end position="188"/>
    </location>
</feature>
<name>A0A3B1E6B4_9ZZZZ</name>
<evidence type="ECO:0000259" key="1">
    <source>
        <dbReference type="PROSITE" id="PS51171"/>
    </source>
</evidence>
<dbReference type="InterPro" id="IPR001086">
    <property type="entry name" value="Preph_deHydtase"/>
</dbReference>
<evidence type="ECO:0000313" key="2">
    <source>
        <dbReference type="EMBL" id="VAY87452.1"/>
    </source>
</evidence>
<dbReference type="EMBL" id="UOYO01000026">
    <property type="protein sequence ID" value="VAY87452.1"/>
    <property type="molecule type" value="Genomic_DNA"/>
</dbReference>
<dbReference type="PROSITE" id="PS51171">
    <property type="entry name" value="PREPHENATE_DEHYDR_3"/>
    <property type="match status" value="1"/>
</dbReference>
<accession>A0A3B1E6B4</accession>
<organism evidence="2">
    <name type="scientific">hydrothermal vent metagenome</name>
    <dbReference type="NCBI Taxonomy" id="652676"/>
    <lineage>
        <taxon>unclassified sequences</taxon>
        <taxon>metagenomes</taxon>
        <taxon>ecological metagenomes</taxon>
    </lineage>
</organism>
<dbReference type="GO" id="GO:0009116">
    <property type="term" value="P:nucleoside metabolic process"/>
    <property type="evidence" value="ECO:0007669"/>
    <property type="project" value="InterPro"/>
</dbReference>
<sequence length="188" mass="21067">MILCAGDNETFKFATPIGVGLVNSAMNFTQLCLFNKPDYVIFIGSAGSYGEYDMFDIIESSSASNIELSFLDDNSYTPLDNVIKTNNNILRDDTIVNSSNYITTSTSLSSKFKQHGIGCENMEFFSLVSIAKEFNIPIAGTFVITNYTNKEARKDFIKNHTKAMDKLIDFLQKRNIIVPHGTLKKERL</sequence>
<dbReference type="InterPro" id="IPR035994">
    <property type="entry name" value="Nucleoside_phosphorylase_sf"/>
</dbReference>